<evidence type="ECO:0000256" key="5">
    <source>
        <dbReference type="ARBA" id="ARBA00022989"/>
    </source>
</evidence>
<dbReference type="PANTHER" id="PTHR30193:SF42">
    <property type="entry name" value="ABC TRANSPORTER PERMEASE PROTEIN"/>
    <property type="match status" value="1"/>
</dbReference>
<evidence type="ECO:0000256" key="7">
    <source>
        <dbReference type="RuleBase" id="RU363032"/>
    </source>
</evidence>
<keyword evidence="3" id="KW-1003">Cell membrane</keyword>
<feature type="transmembrane region" description="Helical" evidence="7">
    <location>
        <begin position="54"/>
        <end position="75"/>
    </location>
</feature>
<dbReference type="CDD" id="cd06261">
    <property type="entry name" value="TM_PBP2"/>
    <property type="match status" value="1"/>
</dbReference>
<keyword evidence="2 7" id="KW-0813">Transport</keyword>
<accession>M9X5G0</accession>
<feature type="transmembrane region" description="Helical" evidence="7">
    <location>
        <begin position="386"/>
        <end position="409"/>
    </location>
</feature>
<proteinExistence type="inferred from homology"/>
<dbReference type="EMBL" id="CP005385">
    <property type="protein sequence ID" value="AGK03400.1"/>
    <property type="molecule type" value="Genomic_DNA"/>
</dbReference>
<feature type="transmembrane region" description="Helical" evidence="7">
    <location>
        <begin position="331"/>
        <end position="352"/>
    </location>
</feature>
<dbReference type="GO" id="GO:0055085">
    <property type="term" value="P:transmembrane transport"/>
    <property type="evidence" value="ECO:0007669"/>
    <property type="project" value="InterPro"/>
</dbReference>
<feature type="transmembrane region" description="Helical" evidence="7">
    <location>
        <begin position="128"/>
        <end position="149"/>
    </location>
</feature>
<evidence type="ECO:0000313" key="9">
    <source>
        <dbReference type="EMBL" id="AGK03400.1"/>
    </source>
</evidence>
<evidence type="ECO:0000259" key="8">
    <source>
        <dbReference type="PROSITE" id="PS50928"/>
    </source>
</evidence>
<sequence length="418" mass="46609">MGLPLFSFSVCIIPRQAAQRAPFLGKQIKIADFTSTAVPAPEVKMRWFNNKDTLYGFLVILPSLLLLGIFVYGFIFQTFYTSLTDWGKDPAQALSANPQIRFIGFENYRELFTGLVDSRFRQDLVNTFFFTVFFILGCLSVGLGLAIVLDRSPRGEGFFRTIFLFPMSLSFIVTGTIWRWMLQPEGGVNQLPTLVGLPKGEFAWLTSREQIWQVSWNDLPFITALVVSAVLIFIAITAFRGGERRRGYIASGSAALLLLWAFTLGRSLQPLPYDEPHGFNLAFIGIILAAVWQMSGYTMALYLAGLRGIPEELREAARVDGASEWQLYQRVIFPLLAPITLSAMIILGHISLKIFDLIFAMAGADNAPTDVPALLMYLTTFRANQIAKGAAIGMILLLLVAAVIVPYLYSQLKSEVRR</sequence>
<evidence type="ECO:0000256" key="6">
    <source>
        <dbReference type="ARBA" id="ARBA00023136"/>
    </source>
</evidence>
<gene>
    <name evidence="9" type="ORF">K649_00440</name>
</gene>
<organism evidence="9 10">
    <name type="scientific">Meiothermus ruber (strain ATCC 35948 / DSM 1279 / VKM B-1258 / 21)</name>
    <name type="common">Thermus ruber</name>
    <dbReference type="NCBI Taxonomy" id="504728"/>
    <lineage>
        <taxon>Bacteria</taxon>
        <taxon>Thermotogati</taxon>
        <taxon>Deinococcota</taxon>
        <taxon>Deinococci</taxon>
        <taxon>Thermales</taxon>
        <taxon>Thermaceae</taxon>
        <taxon>Meiothermus</taxon>
    </lineage>
</organism>
<dbReference type="PROSITE" id="PS50928">
    <property type="entry name" value="ABC_TM1"/>
    <property type="match status" value="1"/>
</dbReference>
<keyword evidence="4 7" id="KW-0812">Transmembrane</keyword>
<name>M9X5G0_MEIRD</name>
<evidence type="ECO:0000256" key="3">
    <source>
        <dbReference type="ARBA" id="ARBA00022475"/>
    </source>
</evidence>
<dbReference type="GO" id="GO:0005886">
    <property type="term" value="C:plasma membrane"/>
    <property type="evidence" value="ECO:0007669"/>
    <property type="project" value="UniProtKB-SubCell"/>
</dbReference>
<feature type="transmembrane region" description="Helical" evidence="7">
    <location>
        <begin position="248"/>
        <end position="269"/>
    </location>
</feature>
<protein>
    <submittedName>
        <fullName evidence="9">Binding-protein-dependent transport system inner membrane protein</fullName>
    </submittedName>
</protein>
<dbReference type="eggNOG" id="COG1175">
    <property type="taxonomic scope" value="Bacteria"/>
</dbReference>
<dbReference type="InterPro" id="IPR035906">
    <property type="entry name" value="MetI-like_sf"/>
</dbReference>
<dbReference type="SUPFAM" id="SSF161098">
    <property type="entry name" value="MetI-like"/>
    <property type="match status" value="2"/>
</dbReference>
<dbReference type="Pfam" id="PF00528">
    <property type="entry name" value="BPD_transp_1"/>
    <property type="match status" value="1"/>
</dbReference>
<comment type="similarity">
    <text evidence="7">Belongs to the binding-protein-dependent transport system permease family.</text>
</comment>
<keyword evidence="6 7" id="KW-0472">Membrane</keyword>
<keyword evidence="5 7" id="KW-1133">Transmembrane helix</keyword>
<evidence type="ECO:0000256" key="1">
    <source>
        <dbReference type="ARBA" id="ARBA00004651"/>
    </source>
</evidence>
<evidence type="ECO:0000256" key="4">
    <source>
        <dbReference type="ARBA" id="ARBA00022692"/>
    </source>
</evidence>
<feature type="domain" description="ABC transmembrane type-1" evidence="8">
    <location>
        <begin position="124"/>
        <end position="409"/>
    </location>
</feature>
<dbReference type="STRING" id="504728.K649_00440"/>
<evidence type="ECO:0000313" key="10">
    <source>
        <dbReference type="Proteomes" id="UP000013026"/>
    </source>
</evidence>
<comment type="subcellular location">
    <subcellularLocation>
        <location evidence="1 7">Cell membrane</location>
        <topology evidence="1 7">Multi-pass membrane protein</topology>
    </subcellularLocation>
</comment>
<dbReference type="KEGG" id="mre:K649_00440"/>
<dbReference type="PATRIC" id="fig|504728.9.peg.93"/>
<feature type="transmembrane region" description="Helical" evidence="7">
    <location>
        <begin position="219"/>
        <end position="239"/>
    </location>
</feature>
<dbReference type="AlphaFoldDB" id="M9X5G0"/>
<dbReference type="Proteomes" id="UP000013026">
    <property type="component" value="Chromosome"/>
</dbReference>
<dbReference type="InterPro" id="IPR000515">
    <property type="entry name" value="MetI-like"/>
</dbReference>
<dbReference type="PANTHER" id="PTHR30193">
    <property type="entry name" value="ABC TRANSPORTER PERMEASE PROTEIN"/>
    <property type="match status" value="1"/>
</dbReference>
<dbReference type="InterPro" id="IPR051393">
    <property type="entry name" value="ABC_transporter_permease"/>
</dbReference>
<feature type="transmembrane region" description="Helical" evidence="7">
    <location>
        <begin position="281"/>
        <end position="304"/>
    </location>
</feature>
<dbReference type="Gene3D" id="1.10.3720.10">
    <property type="entry name" value="MetI-like"/>
    <property type="match status" value="1"/>
</dbReference>
<evidence type="ECO:0000256" key="2">
    <source>
        <dbReference type="ARBA" id="ARBA00022448"/>
    </source>
</evidence>
<reference evidence="9 10" key="1">
    <citation type="submission" date="2013-04" db="EMBL/GenBank/DDBJ databases">
        <authorList>
            <person name="Chin J."/>
            <person name="Alexander D.H."/>
            <person name="Marks P."/>
            <person name="Korlach J."/>
            <person name="Clum A."/>
            <person name="Copeland A."/>
        </authorList>
    </citation>
    <scope>NUCLEOTIDE SEQUENCE [LARGE SCALE GENOMIC DNA]</scope>
    <source>
        <strain evidence="10">ATCC 35948 / DSM 1279 / VKM B-1258 / 21</strain>
    </source>
</reference>
<feature type="transmembrane region" description="Helical" evidence="7">
    <location>
        <begin position="161"/>
        <end position="181"/>
    </location>
</feature>